<dbReference type="EMBL" id="JAGIZQ010000007">
    <property type="protein sequence ID" value="KAH6616987.1"/>
    <property type="molecule type" value="Genomic_DNA"/>
</dbReference>
<protein>
    <submittedName>
        <fullName evidence="1">Uncharacterized protein</fullName>
    </submittedName>
</protein>
<organism evidence="1 2">
    <name type="scientific">Chaetomium tenue</name>
    <dbReference type="NCBI Taxonomy" id="1854479"/>
    <lineage>
        <taxon>Eukaryota</taxon>
        <taxon>Fungi</taxon>
        <taxon>Dikarya</taxon>
        <taxon>Ascomycota</taxon>
        <taxon>Pezizomycotina</taxon>
        <taxon>Sordariomycetes</taxon>
        <taxon>Sordariomycetidae</taxon>
        <taxon>Sordariales</taxon>
        <taxon>Chaetomiaceae</taxon>
        <taxon>Chaetomium</taxon>
    </lineage>
</organism>
<accession>A0ACB7NUM6</accession>
<reference evidence="1 2" key="1">
    <citation type="journal article" date="2021" name="Nat. Commun.">
        <title>Genetic determinants of endophytism in the Arabidopsis root mycobiome.</title>
        <authorList>
            <person name="Mesny F."/>
            <person name="Miyauchi S."/>
            <person name="Thiergart T."/>
            <person name="Pickel B."/>
            <person name="Atanasova L."/>
            <person name="Karlsson M."/>
            <person name="Huettel B."/>
            <person name="Barry K.W."/>
            <person name="Haridas S."/>
            <person name="Chen C."/>
            <person name="Bauer D."/>
            <person name="Andreopoulos W."/>
            <person name="Pangilinan J."/>
            <person name="LaButti K."/>
            <person name="Riley R."/>
            <person name="Lipzen A."/>
            <person name="Clum A."/>
            <person name="Drula E."/>
            <person name="Henrissat B."/>
            <person name="Kohler A."/>
            <person name="Grigoriev I.V."/>
            <person name="Martin F.M."/>
            <person name="Hacquard S."/>
        </authorList>
    </citation>
    <scope>NUCLEOTIDE SEQUENCE [LARGE SCALE GENOMIC DNA]</scope>
    <source>
        <strain evidence="1 2">MPI-SDFR-AT-0079</strain>
    </source>
</reference>
<name>A0ACB7NUM6_9PEZI</name>
<proteinExistence type="predicted"/>
<sequence length="1673" mass="181573">MSVKTYLNGVAPNRLATSATLEQSRKREAGSSIPVCSSTISSTLIIARGFIERSPKGTSMTKIAIIGYSGRFPEAENNEEFWDLFMAGLDVVKEIPKDRFDPALYCDPTGKKRNTSGVTKGCFVKNPDLFDSRFFGMSPREAEQADPAQRLALMTAYEAMEMAGFVPDSTPSTQRNRIGVFYGIASDDYREVNAGQNIDTYFVPGGSRAFLPARINYHFRFSGPSFDVDTACSSGLAAVHIACNSLWTGDCDVAIAGGTNILTNPDNWAGLDRAHFLSRTGNCKTFDDGADGYCRAESVATVLLKRLDDAILDGDPIQGVILGALTNHSAEAVSITRPHSGAQRAIFGRILDSADVDSSDVSYVEMHGTGTQHGDACEMDSVLNVFAPDGSRREKSLYLGSAKANIGHAESASGITSLIKVLLMMEKNQIPRHVGIKTNINRNFPTDLDQRNVHIAMQTTPWPKPNNTIYGRRAFVNDFGAAGGNSSVLLEDAPQRQQLASVQDPRPLYVVTVSAKFQAALKRNICALVNYLDANPGTYLGSLSYTTTARCVYYNFRVAGAQYIGMGRRLFEIPRFRSFIVDLDEVVRLCAVPLEMLPPATVQLAMTCFISPKLVVGYSLGEYAAMNVAGILSDTDTIYLVGTYTMLAVKAPVSRLASIITSRPGLEICCANGPEETTVGGPNTEIEAFAASLSSMSIKAIYCDSITFKDPAIPLLSLLLGRVVTSAADLGALSVYLSCYCRETSAGIITNKMVWVEIGPYSTCSRSIKSILEPSPSRTLPTLRRSEDNWAVMVPTLTLLYEWGLAINWDDYYSGFNYWIPYAHDWLLTKGLPPVPPPPKKEPLTTLVQDLLEESYATDEAWIIVRSDTYNPHFEAVLKGYRVNGQPVCSSAVYADMVLTLFSRLLEKFPVSFNKASMGIEAQNLVADKSLILNNEAEQLVEMKAYIYIDSRIGIPTANYAKCTSTYLPTKAWKTEWKRLAYLSVDDDDSGLFSLLVDYEPSFRGCRELIMRSVDFESTAKVKFNTPEGTADRWLFPPYWLDSLGQITGFTMNANETLDSKANVYINRGWENMRVSEKLSPDITYRTYVKMQDNGDRSYMGDVYIFNPVSDTIIAAYEGVTFSAVPRKVLDKVLPRPSAAGAPKPSTTAGSAPPQRTGPVVVKPPVVFQPPASKKAVLPPPPVVAAPVPVPAAPPVSMTSNKIRNMVAEEVGAPISDVVDSAELADLGVDSLLALTMADRILEELGIKVDSTPAPVPVEQPRVPAPPVQPVQPQPAAATASHSATADKLRVIIAEEVGAPVAEVVDDIDIADLGVDSLLSLTIADRLLEELGVKVDSTLFIAGLKIQDLIQIVIGGDSGGTDPISSSHSSSALSSPGTRSIRDDDDDDYEPTAPHHHRSGTDTPPSSRPASPALSTDSGCFFNRSPPSPRPITNTHHPPPHRTLWLFPDGSGLAISYLQLPDPSPPTGNTPIAVYGLNSPFLRAAHHRLPDRDAAAAAARALPGRGLVGGWSAGGICAYRAAQRLVEEEGEVVEGLALIDSPEPMGRKKLPGRLYEEFIRRDVFGMGSGRKPPGWLLGHFMGFSNMLDTTWMVWAADGVDEEGTIEIRAEDPRNMRWLLGTRAGEDLATNGWEYLVGREGIEVEIVKGANHFSLMQKPAVTKMGAFLSRAVSS</sequence>
<keyword evidence="2" id="KW-1185">Reference proteome</keyword>
<evidence type="ECO:0000313" key="1">
    <source>
        <dbReference type="EMBL" id="KAH6616987.1"/>
    </source>
</evidence>
<comment type="caution">
    <text evidence="1">The sequence shown here is derived from an EMBL/GenBank/DDBJ whole genome shotgun (WGS) entry which is preliminary data.</text>
</comment>
<evidence type="ECO:0000313" key="2">
    <source>
        <dbReference type="Proteomes" id="UP000724584"/>
    </source>
</evidence>
<dbReference type="Proteomes" id="UP000724584">
    <property type="component" value="Unassembled WGS sequence"/>
</dbReference>
<gene>
    <name evidence="1" type="ORF">F5144DRAFT_596103</name>
</gene>